<dbReference type="SUPFAM" id="SSF53955">
    <property type="entry name" value="Lysozyme-like"/>
    <property type="match status" value="1"/>
</dbReference>
<gene>
    <name evidence="2" type="ORF">ABDK96_15655</name>
</gene>
<name>A0ABV0ILU9_9MICC</name>
<dbReference type="Pfam" id="PF05257">
    <property type="entry name" value="CHAP"/>
    <property type="match status" value="1"/>
</dbReference>
<dbReference type="PANTHER" id="PTHR37423">
    <property type="entry name" value="SOLUBLE LYTIC MUREIN TRANSGLYCOSYLASE-RELATED"/>
    <property type="match status" value="1"/>
</dbReference>
<dbReference type="InterPro" id="IPR038765">
    <property type="entry name" value="Papain-like_cys_pep_sf"/>
</dbReference>
<dbReference type="InterPro" id="IPR023346">
    <property type="entry name" value="Lysozyme-like_dom_sf"/>
</dbReference>
<keyword evidence="3" id="KW-1185">Reference proteome</keyword>
<dbReference type="Pfam" id="PF01464">
    <property type="entry name" value="SLT"/>
    <property type="match status" value="1"/>
</dbReference>
<feature type="domain" description="Peptidase C51" evidence="1">
    <location>
        <begin position="208"/>
        <end position="351"/>
    </location>
</feature>
<dbReference type="PROSITE" id="PS50911">
    <property type="entry name" value="CHAP"/>
    <property type="match status" value="1"/>
</dbReference>
<dbReference type="SUPFAM" id="SSF54001">
    <property type="entry name" value="Cysteine proteinases"/>
    <property type="match status" value="1"/>
</dbReference>
<evidence type="ECO:0000313" key="2">
    <source>
        <dbReference type="EMBL" id="MEO9249120.1"/>
    </source>
</evidence>
<evidence type="ECO:0000259" key="1">
    <source>
        <dbReference type="PROSITE" id="PS50911"/>
    </source>
</evidence>
<dbReference type="RefSeq" id="WP_347921813.1">
    <property type="nucleotide sequence ID" value="NZ_JBDXMX010000009.1"/>
</dbReference>
<reference evidence="2 3" key="1">
    <citation type="submission" date="2024-05" db="EMBL/GenBank/DDBJ databases">
        <authorList>
            <person name="Yi C."/>
        </authorList>
    </citation>
    <scope>NUCLEOTIDE SEQUENCE [LARGE SCALE GENOMIC DNA]</scope>
    <source>
        <strain evidence="2 3">XS13</strain>
    </source>
</reference>
<comment type="caution">
    <text evidence="2">The sequence shown here is derived from an EMBL/GenBank/DDBJ whole genome shotgun (WGS) entry which is preliminary data.</text>
</comment>
<dbReference type="InterPro" id="IPR008258">
    <property type="entry name" value="Transglycosylase_SLT_dom_1"/>
</dbReference>
<sequence>MPYKTAAGAGCLGAALLGLVLGAALLLLTLTVFKGPASAGGVCRPETGDESIPGEYRQAIAEASAHSGIPQRVLAAQIDQESGWNPEAVSPAGAQGIAQFMPNTWTQWGNGADPFDPQAAIEAQGRYMKHLHDQMSSLSGDGNEAIRLTLAAYNAGPGAVLEHNGVPPFQETQQYVQTITTAAGGTGGADACNGLGELSIDGVGEDDYPYREPVGVDGWGHPRSTFGHTQRQCTDFVMWRINQAMGWTPDQGKPPFTFANLGVSYGPGQSGAGSWKDILTQVDGVSVHTNDPRPGDIAWWGYSDIGGGYGHVGFVAAVQGDNVIIEHYNLDTPNTYSVTSTPIGDVPGYIRLPATTQE</sequence>
<dbReference type="PANTHER" id="PTHR37423:SF2">
    <property type="entry name" value="MEMBRANE-BOUND LYTIC MUREIN TRANSGLYCOSYLASE C"/>
    <property type="match status" value="1"/>
</dbReference>
<organism evidence="2 3">
    <name type="scientific">Citricoccus nitrophenolicus</name>
    <dbReference type="NCBI Taxonomy" id="863575"/>
    <lineage>
        <taxon>Bacteria</taxon>
        <taxon>Bacillati</taxon>
        <taxon>Actinomycetota</taxon>
        <taxon>Actinomycetes</taxon>
        <taxon>Micrococcales</taxon>
        <taxon>Micrococcaceae</taxon>
        <taxon>Citricoccus</taxon>
    </lineage>
</organism>
<dbReference type="InterPro" id="IPR007921">
    <property type="entry name" value="CHAP_dom"/>
</dbReference>
<dbReference type="CDD" id="cd00254">
    <property type="entry name" value="LT-like"/>
    <property type="match status" value="1"/>
</dbReference>
<dbReference type="EMBL" id="JBDXMX010000009">
    <property type="protein sequence ID" value="MEO9249120.1"/>
    <property type="molecule type" value="Genomic_DNA"/>
</dbReference>
<accession>A0ABV0ILU9</accession>
<evidence type="ECO:0000313" key="3">
    <source>
        <dbReference type="Proteomes" id="UP001484097"/>
    </source>
</evidence>
<proteinExistence type="predicted"/>
<dbReference type="Proteomes" id="UP001484097">
    <property type="component" value="Unassembled WGS sequence"/>
</dbReference>
<dbReference type="Gene3D" id="3.90.1720.10">
    <property type="entry name" value="endopeptidase domain like (from Nostoc punctiforme)"/>
    <property type="match status" value="1"/>
</dbReference>
<dbReference type="Gene3D" id="1.10.530.10">
    <property type="match status" value="1"/>
</dbReference>
<protein>
    <submittedName>
        <fullName evidence="2">Transglycosylase SLT domain-containing protein</fullName>
    </submittedName>
</protein>